<dbReference type="GO" id="GO:0006508">
    <property type="term" value="P:proteolysis"/>
    <property type="evidence" value="ECO:0007669"/>
    <property type="project" value="UniProtKB-KW"/>
</dbReference>
<dbReference type="InterPro" id="IPR038765">
    <property type="entry name" value="Papain-like_cys_pep_sf"/>
</dbReference>
<evidence type="ECO:0000313" key="6">
    <source>
        <dbReference type="EMBL" id="GGI01480.1"/>
    </source>
</evidence>
<keyword evidence="3" id="KW-0378">Hydrolase</keyword>
<proteinExistence type="inferred from homology"/>
<comment type="caution">
    <text evidence="6">The sequence shown here is derived from an EMBL/GenBank/DDBJ whole genome shotgun (WGS) entry which is preliminary data.</text>
</comment>
<dbReference type="Pfam" id="PF00877">
    <property type="entry name" value="NLPC_P60"/>
    <property type="match status" value="1"/>
</dbReference>
<sequence length="148" mass="16466">MSIPNGPSREEIVVAARDWLRTPYIHQASSKGAGTDCLGLVRGLWRELYGEEPEAPPPYTPDWIERHGDERLLAAASRWMVLRNDGALVPGDVVLFRVVPGGPAKHMGVLMGDDRFIHAYAGRAVCESWLSRWWKARIAGLYAFPGVE</sequence>
<evidence type="ECO:0000256" key="4">
    <source>
        <dbReference type="ARBA" id="ARBA00022807"/>
    </source>
</evidence>
<evidence type="ECO:0000313" key="9">
    <source>
        <dbReference type="Proteomes" id="UP000818603"/>
    </source>
</evidence>
<dbReference type="InterPro" id="IPR000064">
    <property type="entry name" value="NLP_P60_dom"/>
</dbReference>
<dbReference type="EMBL" id="BMGZ01000004">
    <property type="protein sequence ID" value="GGI01480.1"/>
    <property type="molecule type" value="Genomic_DNA"/>
</dbReference>
<dbReference type="RefSeq" id="WP_155142795.1">
    <property type="nucleotide sequence ID" value="NZ_BMGZ01000004.1"/>
</dbReference>
<name>A0A8J3A5V5_9PROT</name>
<keyword evidence="9" id="KW-1185">Reference proteome</keyword>
<dbReference type="GO" id="GO:0008234">
    <property type="term" value="F:cysteine-type peptidase activity"/>
    <property type="evidence" value="ECO:0007669"/>
    <property type="project" value="UniProtKB-KW"/>
</dbReference>
<keyword evidence="4" id="KW-0788">Thiol protease</keyword>
<reference evidence="7 9" key="2">
    <citation type="submission" date="2020-02" db="EMBL/GenBank/DDBJ databases">
        <title>Genome sequence of Parvularcula flava strain NH6-79.</title>
        <authorList>
            <person name="Abdul Karim M.H."/>
            <person name="Lam M.Q."/>
            <person name="Chen S.J."/>
            <person name="Yahya A."/>
            <person name="Shahir S."/>
            <person name="Shamsir M.S."/>
            <person name="Chong C.S."/>
        </authorList>
    </citation>
    <scope>NUCLEOTIDE SEQUENCE [LARGE SCALE GENOMIC DNA]</scope>
    <source>
        <strain evidence="7 9">NH6-79</strain>
    </source>
</reference>
<evidence type="ECO:0000313" key="7">
    <source>
        <dbReference type="EMBL" id="NHK29590.1"/>
    </source>
</evidence>
<evidence type="ECO:0000313" key="8">
    <source>
        <dbReference type="Proteomes" id="UP000621856"/>
    </source>
</evidence>
<evidence type="ECO:0000259" key="5">
    <source>
        <dbReference type="PROSITE" id="PS51935"/>
    </source>
</evidence>
<evidence type="ECO:0000256" key="3">
    <source>
        <dbReference type="ARBA" id="ARBA00022801"/>
    </source>
</evidence>
<protein>
    <submittedName>
        <fullName evidence="7">Peptidase P60</fullName>
    </submittedName>
</protein>
<reference evidence="6" key="3">
    <citation type="submission" date="2020-09" db="EMBL/GenBank/DDBJ databases">
        <authorList>
            <person name="Sun Q."/>
            <person name="Zhou Y."/>
        </authorList>
    </citation>
    <scope>NUCLEOTIDE SEQUENCE</scope>
    <source>
        <strain evidence="6">CGMCC 1.14984</strain>
    </source>
</reference>
<feature type="domain" description="NlpC/P60" evidence="5">
    <location>
        <begin position="6"/>
        <end position="145"/>
    </location>
</feature>
<dbReference type="SUPFAM" id="SSF54001">
    <property type="entry name" value="Cysteine proteinases"/>
    <property type="match status" value="1"/>
</dbReference>
<reference evidence="6" key="1">
    <citation type="journal article" date="2014" name="Int. J. Syst. Evol. Microbiol.">
        <title>Complete genome sequence of Corynebacterium casei LMG S-19264T (=DSM 44701T), isolated from a smear-ripened cheese.</title>
        <authorList>
            <consortium name="US DOE Joint Genome Institute (JGI-PGF)"/>
            <person name="Walter F."/>
            <person name="Albersmeier A."/>
            <person name="Kalinowski J."/>
            <person name="Ruckert C."/>
        </authorList>
    </citation>
    <scope>NUCLEOTIDE SEQUENCE</scope>
    <source>
        <strain evidence="6">CGMCC 1.14984</strain>
    </source>
</reference>
<dbReference type="NCBIfam" id="TIGR02219">
    <property type="entry name" value="phage_NlpC_fam"/>
    <property type="match status" value="1"/>
</dbReference>
<dbReference type="AlphaFoldDB" id="A0A8J3A5V5"/>
<evidence type="ECO:0000256" key="2">
    <source>
        <dbReference type="ARBA" id="ARBA00022670"/>
    </source>
</evidence>
<dbReference type="PROSITE" id="PS51935">
    <property type="entry name" value="NLPC_P60"/>
    <property type="match status" value="1"/>
</dbReference>
<organism evidence="6 8">
    <name type="scientific">Aquisalinus luteolus</name>
    <dbReference type="NCBI Taxonomy" id="1566827"/>
    <lineage>
        <taxon>Bacteria</taxon>
        <taxon>Pseudomonadati</taxon>
        <taxon>Pseudomonadota</taxon>
        <taxon>Alphaproteobacteria</taxon>
        <taxon>Parvularculales</taxon>
        <taxon>Parvularculaceae</taxon>
        <taxon>Aquisalinus</taxon>
    </lineage>
</organism>
<dbReference type="Proteomes" id="UP000818603">
    <property type="component" value="Unassembled WGS sequence"/>
</dbReference>
<dbReference type="EMBL" id="VCJR02000006">
    <property type="protein sequence ID" value="NHK29590.1"/>
    <property type="molecule type" value="Genomic_DNA"/>
</dbReference>
<dbReference type="Proteomes" id="UP000621856">
    <property type="component" value="Unassembled WGS sequence"/>
</dbReference>
<gene>
    <name evidence="7" type="ORF">FF098_016910</name>
    <name evidence="6" type="ORF">GCM10011355_32220</name>
</gene>
<keyword evidence="2" id="KW-0645">Protease</keyword>
<dbReference type="Gene3D" id="3.90.1720.10">
    <property type="entry name" value="endopeptidase domain like (from Nostoc punctiforme)"/>
    <property type="match status" value="1"/>
</dbReference>
<evidence type="ECO:0000256" key="1">
    <source>
        <dbReference type="ARBA" id="ARBA00007074"/>
    </source>
</evidence>
<accession>A0A8J3A5V5</accession>
<dbReference type="InterPro" id="IPR011929">
    <property type="entry name" value="Phage_pept_NlpC/P60"/>
</dbReference>
<comment type="similarity">
    <text evidence="1">Belongs to the peptidase C40 family.</text>
</comment>